<feature type="transmembrane region" description="Helical" evidence="1">
    <location>
        <begin position="67"/>
        <end position="88"/>
    </location>
</feature>
<keyword evidence="1" id="KW-0472">Membrane</keyword>
<name>A0A7X0MQM5_9HYPH</name>
<dbReference type="Pfam" id="PF09990">
    <property type="entry name" value="DUF2231"/>
    <property type="match status" value="1"/>
</dbReference>
<keyword evidence="4" id="KW-1185">Reference proteome</keyword>
<feature type="transmembrane region" description="Helical" evidence="1">
    <location>
        <begin position="36"/>
        <end position="55"/>
    </location>
</feature>
<comment type="caution">
    <text evidence="3">The sequence shown here is derived from an EMBL/GenBank/DDBJ whole genome shotgun (WGS) entry which is preliminary data.</text>
</comment>
<gene>
    <name evidence="3" type="ORF">F4695_000755</name>
</gene>
<dbReference type="InterPro" id="IPR019251">
    <property type="entry name" value="DUF2231_TM"/>
</dbReference>
<organism evidence="3 4">
    <name type="scientific">Rhizobium soli</name>
    <dbReference type="NCBI Taxonomy" id="424798"/>
    <lineage>
        <taxon>Bacteria</taxon>
        <taxon>Pseudomonadati</taxon>
        <taxon>Pseudomonadota</taxon>
        <taxon>Alphaproteobacteria</taxon>
        <taxon>Hyphomicrobiales</taxon>
        <taxon>Rhizobiaceae</taxon>
        <taxon>Rhizobium/Agrobacterium group</taxon>
        <taxon>Rhizobium</taxon>
    </lineage>
</organism>
<evidence type="ECO:0000313" key="3">
    <source>
        <dbReference type="EMBL" id="MBB6507436.1"/>
    </source>
</evidence>
<feature type="transmembrane region" description="Helical" evidence="1">
    <location>
        <begin position="100"/>
        <end position="121"/>
    </location>
</feature>
<feature type="domain" description="DUF2231" evidence="2">
    <location>
        <begin position="28"/>
        <end position="159"/>
    </location>
</feature>
<accession>A0A7X0MQM5</accession>
<feature type="transmembrane region" description="Helical" evidence="1">
    <location>
        <begin position="127"/>
        <end position="147"/>
    </location>
</feature>
<proteinExistence type="predicted"/>
<dbReference type="AlphaFoldDB" id="A0A7X0MQM5"/>
<dbReference type="Proteomes" id="UP000585437">
    <property type="component" value="Unassembled WGS sequence"/>
</dbReference>
<evidence type="ECO:0000313" key="4">
    <source>
        <dbReference type="Proteomes" id="UP000585437"/>
    </source>
</evidence>
<evidence type="ECO:0000256" key="1">
    <source>
        <dbReference type="SAM" id="Phobius"/>
    </source>
</evidence>
<keyword evidence="1" id="KW-1133">Transmembrane helix</keyword>
<sequence>MKDDTETTNPVVADVRDKDASSAIAVAGHPLHAMSVHFPIALAFITLAVDALFWWSADPFWLRAGLWSSGGVFFFGLAAGAVGTIELLSVPGIRGRVASWAHAIAAVTLIACAGLNWGLRVTGAGDVLPHGILVSLLTCIMTGMAGWHGGKLIFDHGVGLMVSAKD</sequence>
<evidence type="ECO:0000259" key="2">
    <source>
        <dbReference type="Pfam" id="PF09990"/>
    </source>
</evidence>
<dbReference type="RefSeq" id="WP_062460587.1">
    <property type="nucleotide sequence ID" value="NZ_JACHBU010000001.1"/>
</dbReference>
<keyword evidence="1" id="KW-0812">Transmembrane</keyword>
<reference evidence="3 4" key="1">
    <citation type="submission" date="2020-08" db="EMBL/GenBank/DDBJ databases">
        <title>The Agave Microbiome: Exploring the role of microbial communities in plant adaptations to desert environments.</title>
        <authorList>
            <person name="Partida-Martinez L.P."/>
        </authorList>
    </citation>
    <scope>NUCLEOTIDE SEQUENCE [LARGE SCALE GENOMIC DNA]</scope>
    <source>
        <strain evidence="3 4">AS3.12</strain>
    </source>
</reference>
<dbReference type="EMBL" id="JACHBU010000001">
    <property type="protein sequence ID" value="MBB6507436.1"/>
    <property type="molecule type" value="Genomic_DNA"/>
</dbReference>
<protein>
    <submittedName>
        <fullName evidence="3">Putative membrane protein</fullName>
    </submittedName>
</protein>